<dbReference type="EMBL" id="BAABME010014125">
    <property type="protein sequence ID" value="GAA0186873.1"/>
    <property type="molecule type" value="Genomic_DNA"/>
</dbReference>
<gene>
    <name evidence="1" type="ORF">LIER_34161</name>
</gene>
<name>A0AAV3RYV7_LITER</name>
<comment type="caution">
    <text evidence="1">The sequence shown here is derived from an EMBL/GenBank/DDBJ whole genome shotgun (WGS) entry which is preliminary data.</text>
</comment>
<reference evidence="1 2" key="1">
    <citation type="submission" date="2024-01" db="EMBL/GenBank/DDBJ databases">
        <title>The complete chloroplast genome sequence of Lithospermum erythrorhizon: insights into the phylogenetic relationship among Boraginaceae species and the maternal lineages of purple gromwells.</title>
        <authorList>
            <person name="Okada T."/>
            <person name="Watanabe K."/>
        </authorList>
    </citation>
    <scope>NUCLEOTIDE SEQUENCE [LARGE SCALE GENOMIC DNA]</scope>
</reference>
<evidence type="ECO:0000313" key="1">
    <source>
        <dbReference type="EMBL" id="GAA0186873.1"/>
    </source>
</evidence>
<protein>
    <submittedName>
        <fullName evidence="1">Uncharacterized protein</fullName>
    </submittedName>
</protein>
<accession>A0AAV3RYV7</accession>
<dbReference type="Proteomes" id="UP001454036">
    <property type="component" value="Unassembled WGS sequence"/>
</dbReference>
<evidence type="ECO:0000313" key="2">
    <source>
        <dbReference type="Proteomes" id="UP001454036"/>
    </source>
</evidence>
<sequence length="85" mass="9035">MTGKPSIVLYPAPSTGTGTIPPGFAHGCSLKVPHDVHAPLIGGDRAQHVGHLVARLVRDAGMPLTRITSPDMILGILSYRRPEYP</sequence>
<dbReference type="AlphaFoldDB" id="A0AAV3RYV7"/>
<keyword evidence="2" id="KW-1185">Reference proteome</keyword>
<organism evidence="1 2">
    <name type="scientific">Lithospermum erythrorhizon</name>
    <name type="common">Purple gromwell</name>
    <name type="synonym">Lithospermum officinale var. erythrorhizon</name>
    <dbReference type="NCBI Taxonomy" id="34254"/>
    <lineage>
        <taxon>Eukaryota</taxon>
        <taxon>Viridiplantae</taxon>
        <taxon>Streptophyta</taxon>
        <taxon>Embryophyta</taxon>
        <taxon>Tracheophyta</taxon>
        <taxon>Spermatophyta</taxon>
        <taxon>Magnoliopsida</taxon>
        <taxon>eudicotyledons</taxon>
        <taxon>Gunneridae</taxon>
        <taxon>Pentapetalae</taxon>
        <taxon>asterids</taxon>
        <taxon>lamiids</taxon>
        <taxon>Boraginales</taxon>
        <taxon>Boraginaceae</taxon>
        <taxon>Boraginoideae</taxon>
        <taxon>Lithospermeae</taxon>
        <taxon>Lithospermum</taxon>
    </lineage>
</organism>
<proteinExistence type="predicted"/>